<dbReference type="CDD" id="cd17546">
    <property type="entry name" value="REC_hyHK_CKI1_RcsC-like"/>
    <property type="match status" value="1"/>
</dbReference>
<evidence type="ECO:0000256" key="11">
    <source>
        <dbReference type="ARBA" id="ARBA00023012"/>
    </source>
</evidence>
<evidence type="ECO:0000256" key="6">
    <source>
        <dbReference type="ARBA" id="ARBA00022553"/>
    </source>
</evidence>
<dbReference type="KEGG" id="oni:Osc7112_4793"/>
<dbReference type="SMART" id="SM00448">
    <property type="entry name" value="REC"/>
    <property type="match status" value="1"/>
</dbReference>
<evidence type="ECO:0000259" key="18">
    <source>
        <dbReference type="PROSITE" id="PS50110"/>
    </source>
</evidence>
<dbReference type="CDD" id="cd16922">
    <property type="entry name" value="HATPase_EvgS-ArcB-TorS-like"/>
    <property type="match status" value="1"/>
</dbReference>
<dbReference type="GO" id="GO:0000155">
    <property type="term" value="F:phosphorelay sensor kinase activity"/>
    <property type="evidence" value="ECO:0007669"/>
    <property type="project" value="InterPro"/>
</dbReference>
<keyword evidence="12" id="KW-0675">Receptor</keyword>
<evidence type="ECO:0000256" key="4">
    <source>
        <dbReference type="ARBA" id="ARBA00012438"/>
    </source>
</evidence>
<dbReference type="FunFam" id="1.10.287.130:FF:000001">
    <property type="entry name" value="Two-component sensor histidine kinase"/>
    <property type="match status" value="1"/>
</dbReference>
<feature type="domain" description="Phytochrome chromophore attachment site" evidence="16">
    <location>
        <begin position="158"/>
        <end position="316"/>
    </location>
</feature>
<evidence type="ECO:0000256" key="14">
    <source>
        <dbReference type="PROSITE-ProRule" id="PRU00169"/>
    </source>
</evidence>
<dbReference type="InterPro" id="IPR003661">
    <property type="entry name" value="HisK_dim/P_dom"/>
</dbReference>
<dbReference type="Gene3D" id="3.30.450.40">
    <property type="match status" value="1"/>
</dbReference>
<accession>K9VMB7</accession>
<dbReference type="Gene3D" id="3.30.450.20">
    <property type="entry name" value="PAS domain"/>
    <property type="match status" value="1"/>
</dbReference>
<gene>
    <name evidence="20" type="ORF">Osc7112_4793</name>
</gene>
<dbReference type="PROSITE" id="PS50112">
    <property type="entry name" value="PAS"/>
    <property type="match status" value="1"/>
</dbReference>
<dbReference type="InterPro" id="IPR003594">
    <property type="entry name" value="HATPase_dom"/>
</dbReference>
<dbReference type="PANTHER" id="PTHR45339:SF1">
    <property type="entry name" value="HYBRID SIGNAL TRANSDUCTION HISTIDINE KINASE J"/>
    <property type="match status" value="1"/>
</dbReference>
<dbReference type="PROSITE" id="PS50110">
    <property type="entry name" value="RESPONSE_REGULATORY"/>
    <property type="match status" value="1"/>
</dbReference>
<dbReference type="InterPro" id="IPR000014">
    <property type="entry name" value="PAS"/>
</dbReference>
<dbReference type="OrthoDB" id="9760752at2"/>
<keyword evidence="10" id="KW-0157">Chromophore</keyword>
<dbReference type="GO" id="GO:0006355">
    <property type="term" value="P:regulation of DNA-templated transcription"/>
    <property type="evidence" value="ECO:0007669"/>
    <property type="project" value="InterPro"/>
</dbReference>
<dbReference type="Gene3D" id="3.30.450.270">
    <property type="match status" value="1"/>
</dbReference>
<dbReference type="Pfam" id="PF02518">
    <property type="entry name" value="HATPase_c"/>
    <property type="match status" value="1"/>
</dbReference>
<keyword evidence="8" id="KW-0808">Transferase</keyword>
<dbReference type="InterPro" id="IPR013515">
    <property type="entry name" value="Phytochrome_cen-reg"/>
</dbReference>
<comment type="similarity">
    <text evidence="2">In the N-terminal section; belongs to the phytochrome family.</text>
</comment>
<dbReference type="PANTHER" id="PTHR45339">
    <property type="entry name" value="HYBRID SIGNAL TRANSDUCTION HISTIDINE KINASE J"/>
    <property type="match status" value="1"/>
</dbReference>
<keyword evidence="9 20" id="KW-0418">Kinase</keyword>
<dbReference type="SMART" id="SM00388">
    <property type="entry name" value="HisKA"/>
    <property type="match status" value="1"/>
</dbReference>
<evidence type="ECO:0000256" key="7">
    <source>
        <dbReference type="ARBA" id="ARBA00022606"/>
    </source>
</evidence>
<dbReference type="PATRIC" id="fig|179408.3.peg.5959"/>
<dbReference type="SUPFAM" id="SSF55874">
    <property type="entry name" value="ATPase domain of HSP90 chaperone/DNA topoisomerase II/histidine kinase"/>
    <property type="match status" value="1"/>
</dbReference>
<evidence type="ECO:0000256" key="15">
    <source>
        <dbReference type="SAM" id="Coils"/>
    </source>
</evidence>
<evidence type="ECO:0000256" key="1">
    <source>
        <dbReference type="ARBA" id="ARBA00000085"/>
    </source>
</evidence>
<dbReference type="InterPro" id="IPR036890">
    <property type="entry name" value="HATPase_C_sf"/>
</dbReference>
<dbReference type="GO" id="GO:0009584">
    <property type="term" value="P:detection of visible light"/>
    <property type="evidence" value="ECO:0007669"/>
    <property type="project" value="InterPro"/>
</dbReference>
<dbReference type="Gene3D" id="1.10.287.130">
    <property type="match status" value="1"/>
</dbReference>
<dbReference type="PROSITE" id="PS50109">
    <property type="entry name" value="HIS_KIN"/>
    <property type="match status" value="1"/>
</dbReference>
<dbReference type="RefSeq" id="WP_015178305.1">
    <property type="nucleotide sequence ID" value="NC_019729.1"/>
</dbReference>
<dbReference type="InterPro" id="IPR013654">
    <property type="entry name" value="PAS_2"/>
</dbReference>
<dbReference type="STRING" id="179408.Osc7112_4793"/>
<dbReference type="InterPro" id="IPR001789">
    <property type="entry name" value="Sig_transdc_resp-reg_receiver"/>
</dbReference>
<dbReference type="Proteomes" id="UP000010478">
    <property type="component" value="Chromosome"/>
</dbReference>
<dbReference type="InterPro" id="IPR003018">
    <property type="entry name" value="GAF"/>
</dbReference>
<dbReference type="eggNOG" id="COG0745">
    <property type="taxonomic scope" value="Bacteria"/>
</dbReference>
<evidence type="ECO:0000313" key="21">
    <source>
        <dbReference type="Proteomes" id="UP000010478"/>
    </source>
</evidence>
<keyword evidence="11" id="KW-0902">Two-component regulatory system</keyword>
<dbReference type="GO" id="GO:0009881">
    <property type="term" value="F:photoreceptor activity"/>
    <property type="evidence" value="ECO:0007669"/>
    <property type="project" value="UniProtKB-KW"/>
</dbReference>
<dbReference type="Pfam" id="PF00360">
    <property type="entry name" value="PHY"/>
    <property type="match status" value="1"/>
</dbReference>
<feature type="domain" description="PAS" evidence="19">
    <location>
        <begin position="39"/>
        <end position="70"/>
    </location>
</feature>
<dbReference type="CDD" id="cd00082">
    <property type="entry name" value="HisKA"/>
    <property type="match status" value="1"/>
</dbReference>
<feature type="modified residue" description="4-aspartylphosphate" evidence="14">
    <location>
        <position position="860"/>
    </location>
</feature>
<proteinExistence type="inferred from homology"/>
<dbReference type="InterPro" id="IPR001294">
    <property type="entry name" value="Phytochrome"/>
</dbReference>
<feature type="coiled-coil region" evidence="15">
    <location>
        <begin position="323"/>
        <end position="350"/>
    </location>
</feature>
<evidence type="ECO:0000256" key="8">
    <source>
        <dbReference type="ARBA" id="ARBA00022679"/>
    </source>
</evidence>
<evidence type="ECO:0000256" key="13">
    <source>
        <dbReference type="ARBA" id="ARBA00074306"/>
    </source>
</evidence>
<dbReference type="EC" id="2.7.13.3" evidence="4"/>
<dbReference type="FunFam" id="3.30.565.10:FF:000010">
    <property type="entry name" value="Sensor histidine kinase RcsC"/>
    <property type="match status" value="1"/>
</dbReference>
<name>K9VMB7_9CYAN</name>
<reference evidence="20 21" key="1">
    <citation type="submission" date="2012-05" db="EMBL/GenBank/DDBJ databases">
        <title>Finished chromosome of genome of Oscillatoria sp. PCC 7112.</title>
        <authorList>
            <consortium name="US DOE Joint Genome Institute"/>
            <person name="Gugger M."/>
            <person name="Coursin T."/>
            <person name="Rippka R."/>
            <person name="Tandeau De Marsac N."/>
            <person name="Huntemann M."/>
            <person name="Wei C.-L."/>
            <person name="Han J."/>
            <person name="Detter J.C."/>
            <person name="Han C."/>
            <person name="Tapia R."/>
            <person name="Davenport K."/>
            <person name="Daligault H."/>
            <person name="Erkkila T."/>
            <person name="Gu W."/>
            <person name="Munk A.C.C."/>
            <person name="Teshima H."/>
            <person name="Xu Y."/>
            <person name="Chain P."/>
            <person name="Chen A."/>
            <person name="Krypides N."/>
            <person name="Mavromatis K."/>
            <person name="Markowitz V."/>
            <person name="Szeto E."/>
            <person name="Ivanova N."/>
            <person name="Mikhailova N."/>
            <person name="Ovchinnikova G."/>
            <person name="Pagani I."/>
            <person name="Pati A."/>
            <person name="Goodwin L."/>
            <person name="Peters L."/>
            <person name="Pitluck S."/>
            <person name="Woyke T."/>
            <person name="Kerfeld C."/>
        </authorList>
    </citation>
    <scope>NUCLEOTIDE SEQUENCE [LARGE SCALE GENOMIC DNA]</scope>
    <source>
        <strain evidence="20 21">PCC 7112</strain>
    </source>
</reference>
<keyword evidence="6 14" id="KW-0597">Phosphoprotein</keyword>
<evidence type="ECO:0000256" key="2">
    <source>
        <dbReference type="ARBA" id="ARBA00006402"/>
    </source>
</evidence>
<dbReference type="Gene3D" id="3.30.565.10">
    <property type="entry name" value="Histidine kinase-like ATPase, C-terminal domain"/>
    <property type="match status" value="1"/>
</dbReference>
<dbReference type="eggNOG" id="COG4251">
    <property type="taxonomic scope" value="Bacteria"/>
</dbReference>
<dbReference type="Pfam" id="PF00072">
    <property type="entry name" value="Response_reg"/>
    <property type="match status" value="1"/>
</dbReference>
<dbReference type="InterPro" id="IPR016132">
    <property type="entry name" value="Phyto_chromo_attachment"/>
</dbReference>
<evidence type="ECO:0000259" key="16">
    <source>
        <dbReference type="PROSITE" id="PS50046"/>
    </source>
</evidence>
<dbReference type="InterPro" id="IPR029016">
    <property type="entry name" value="GAF-like_dom_sf"/>
</dbReference>
<keyword evidence="21" id="KW-1185">Reference proteome</keyword>
<dbReference type="SUPFAM" id="SSF55781">
    <property type="entry name" value="GAF domain-like"/>
    <property type="match status" value="2"/>
</dbReference>
<comment type="subunit">
    <text evidence="3">Homodimer.</text>
</comment>
<evidence type="ECO:0000256" key="3">
    <source>
        <dbReference type="ARBA" id="ARBA00011738"/>
    </source>
</evidence>
<sequence>MPHKTPSITQITPFDLKKLEECSEESVYAPGHIQPHGIVLLMQENSLNILQASENVEQFFGISAEELLGKPLPGLLGHGRVQEIVRHLNQEQLTIHNIFDLKIPLKDGKDQIFRSTLHQLQDALILELEPQLTIENNHSIDFYQRLQTVILNFRSAIGLSDLAQTIAREFKAMTGFDRVMVYRFEADEHGVVIAEEKESYLESYLGLHYPAIDIPVPARKLFYRNSVRQIPNINYTPARLIPSNHPLTDKPQDLSACVLRGVSPYHIEYLQNMGVAGTLTISLIDDRRLWGLIACHHYSPRLIDYETRKSCEFLGQFASIELVHQQERELNVYRARAKTIQDQLQQAFRQDSNFIEQVLTENSSQLLDLVHARGAAILLDGRLTLVGQTPSEAEVGELVQWLLQQNKERVFATASLSQLYPQAKQFKERASGVLAISILLCYAKQKSYHILWFRPEQIQTINWAGNPQDAVSIDEIGKMHLCPRKSFELWQETVREMSYPWQIAELEAAAEMRHILMLSVLEFSQAALEHAAERAAIANRAKSQFLANMSHELRTPLNAILGFTQLMNRSPYIPEEFQEHLGIITRSGEHLLTLIDDVLQMSRIEAGQLVLSKSCFNLHRLLGSINEMFTIKAPEKGLHLSSEWDATVPRYVCGDQAKLRQILINLLGNALKFTTTGSIALRGRAFSSDDMPSGTIRDRATNPPDIKPTITLCLEVEDTGPGISPSDLESIFDAFMQTNRGRHDRGTGLGLSISREFARLMSGDITVRSTLNRGSTFTCQVVLELPESLDLEEPEISDRIIGLAPGQAIYRILVAEDVPENRQLLVTLLESVGFDVCAVENGAEAIDRWQTWHPDLILMDIQMPVMDGYEATRQIRSQESLVISHESSADNSGQMSQDNRQITRIIALTAYAFEDDRIASLQVGCDDYIAKPFTEDTLFDKIAHHLGVRYCYAEKFGPDSSASPPKIFTPDLKTMPAKWIAEVHEAALDLSDNKLYELIAQIPKEKQDFIAAMTSLVDNFQLEAIATLTQI</sequence>
<dbReference type="SUPFAM" id="SSF47384">
    <property type="entry name" value="Homodimeric domain of signal transducing histidine kinase"/>
    <property type="match status" value="1"/>
</dbReference>
<dbReference type="HOGENOM" id="CLU_000445_50_1_3"/>
<dbReference type="AlphaFoldDB" id="K9VMB7"/>
<keyword evidence="7" id="KW-0716">Sensory transduction</keyword>
<dbReference type="SUPFAM" id="SSF55785">
    <property type="entry name" value="PYP-like sensor domain (PAS domain)"/>
    <property type="match status" value="1"/>
</dbReference>
<dbReference type="EMBL" id="CP003614">
    <property type="protein sequence ID" value="AFZ09071.1"/>
    <property type="molecule type" value="Genomic_DNA"/>
</dbReference>
<evidence type="ECO:0000256" key="12">
    <source>
        <dbReference type="ARBA" id="ARBA00023170"/>
    </source>
</evidence>
<comment type="catalytic activity">
    <reaction evidence="1">
        <text>ATP + protein L-histidine = ADP + protein N-phospho-L-histidine.</text>
        <dbReference type="EC" id="2.7.13.3"/>
    </reaction>
</comment>
<dbReference type="InterPro" id="IPR036097">
    <property type="entry name" value="HisK_dim/P_sf"/>
</dbReference>
<dbReference type="Pfam" id="PF00512">
    <property type="entry name" value="HisKA"/>
    <property type="match status" value="1"/>
</dbReference>
<evidence type="ECO:0000313" key="20">
    <source>
        <dbReference type="EMBL" id="AFZ09071.1"/>
    </source>
</evidence>
<dbReference type="InterPro" id="IPR011006">
    <property type="entry name" value="CheY-like_superfamily"/>
</dbReference>
<dbReference type="SUPFAM" id="SSF52172">
    <property type="entry name" value="CheY-like"/>
    <property type="match status" value="1"/>
</dbReference>
<dbReference type="SMART" id="SM00065">
    <property type="entry name" value="GAF"/>
    <property type="match status" value="1"/>
</dbReference>
<dbReference type="Gene3D" id="3.40.50.2300">
    <property type="match status" value="1"/>
</dbReference>
<dbReference type="InterPro" id="IPR035965">
    <property type="entry name" value="PAS-like_dom_sf"/>
</dbReference>
<dbReference type="Pfam" id="PF08446">
    <property type="entry name" value="PAS_2"/>
    <property type="match status" value="1"/>
</dbReference>
<evidence type="ECO:0000256" key="9">
    <source>
        <dbReference type="ARBA" id="ARBA00022777"/>
    </source>
</evidence>
<evidence type="ECO:0000259" key="19">
    <source>
        <dbReference type="PROSITE" id="PS50112"/>
    </source>
</evidence>
<dbReference type="PRINTS" id="PR01033">
    <property type="entry name" value="PHYTOCHROME"/>
</dbReference>
<feature type="domain" description="Response regulatory" evidence="18">
    <location>
        <begin position="811"/>
        <end position="946"/>
    </location>
</feature>
<dbReference type="SMART" id="SM00387">
    <property type="entry name" value="HATPase_c"/>
    <property type="match status" value="1"/>
</dbReference>
<protein>
    <recommendedName>
        <fullName evidence="13">Circadian input-output histidine kinase CikA</fullName>
        <ecNumber evidence="4">2.7.13.3</ecNumber>
    </recommendedName>
</protein>
<keyword evidence="5" id="KW-0600">Photoreceptor protein</keyword>
<dbReference type="InterPro" id="IPR005467">
    <property type="entry name" value="His_kinase_dom"/>
</dbReference>
<dbReference type="InterPro" id="IPR043150">
    <property type="entry name" value="Phytochrome_PHY_sf"/>
</dbReference>
<evidence type="ECO:0000259" key="17">
    <source>
        <dbReference type="PROSITE" id="PS50109"/>
    </source>
</evidence>
<feature type="domain" description="Histidine kinase" evidence="17">
    <location>
        <begin position="548"/>
        <end position="785"/>
    </location>
</feature>
<dbReference type="Pfam" id="PF01590">
    <property type="entry name" value="GAF"/>
    <property type="match status" value="1"/>
</dbReference>
<evidence type="ECO:0000256" key="10">
    <source>
        <dbReference type="ARBA" id="ARBA00022991"/>
    </source>
</evidence>
<evidence type="ECO:0000256" key="5">
    <source>
        <dbReference type="ARBA" id="ARBA00022543"/>
    </source>
</evidence>
<dbReference type="PROSITE" id="PS50046">
    <property type="entry name" value="PHYTOCHROME_2"/>
    <property type="match status" value="1"/>
</dbReference>
<keyword evidence="15" id="KW-0175">Coiled coil</keyword>
<organism evidence="20 21">
    <name type="scientific">Phormidium nigroviride PCC 7112</name>
    <dbReference type="NCBI Taxonomy" id="179408"/>
    <lineage>
        <taxon>Bacteria</taxon>
        <taxon>Bacillati</taxon>
        <taxon>Cyanobacteriota</taxon>
        <taxon>Cyanophyceae</taxon>
        <taxon>Oscillatoriophycideae</taxon>
        <taxon>Oscillatoriales</taxon>
        <taxon>Oscillatoriaceae</taxon>
        <taxon>Phormidium</taxon>
    </lineage>
</organism>